<feature type="domain" description="Reverse transcriptase" evidence="12">
    <location>
        <begin position="662"/>
        <end position="841"/>
    </location>
</feature>
<keyword evidence="8" id="KW-0479">Metal-binding</keyword>
<dbReference type="FunFam" id="3.30.420.10:FF:000032">
    <property type="entry name" value="Retrovirus-related Pol polyprotein from transposon 297-like Protein"/>
    <property type="match status" value="1"/>
</dbReference>
<dbReference type="GO" id="GO:0004519">
    <property type="term" value="F:endonuclease activity"/>
    <property type="evidence" value="ECO:0007669"/>
    <property type="project" value="UniProtKB-KW"/>
</dbReference>
<feature type="compositionally biased region" description="Basic and acidic residues" evidence="10">
    <location>
        <begin position="1"/>
        <end position="11"/>
    </location>
</feature>
<feature type="coiled-coil region" evidence="9">
    <location>
        <begin position="29"/>
        <end position="56"/>
    </location>
</feature>
<dbReference type="STRING" id="1965070.A0A443QKN0"/>
<dbReference type="EC" id="2.7.7.49" evidence="1"/>
<dbReference type="Pfam" id="PF00098">
    <property type="entry name" value="zf-CCHC"/>
    <property type="match status" value="1"/>
</dbReference>
<feature type="region of interest" description="Disordered" evidence="10">
    <location>
        <begin position="311"/>
        <end position="402"/>
    </location>
</feature>
<proteinExistence type="predicted"/>
<dbReference type="Proteomes" id="UP000285301">
    <property type="component" value="Unassembled WGS sequence"/>
</dbReference>
<keyword evidence="6" id="KW-0378">Hydrolase</keyword>
<evidence type="ECO:0000256" key="4">
    <source>
        <dbReference type="ARBA" id="ARBA00022722"/>
    </source>
</evidence>
<dbReference type="Pfam" id="PF17917">
    <property type="entry name" value="RT_RNaseH"/>
    <property type="match status" value="1"/>
</dbReference>
<dbReference type="Gene3D" id="3.10.10.10">
    <property type="entry name" value="HIV Type 1 Reverse Transcriptase, subunit A, domain 1"/>
    <property type="match status" value="1"/>
</dbReference>
<dbReference type="EMBL" id="NCKU01006363">
    <property type="protein sequence ID" value="RWS03567.1"/>
    <property type="molecule type" value="Genomic_DNA"/>
</dbReference>
<feature type="domain" description="CCHC-type" evidence="11">
    <location>
        <begin position="295"/>
        <end position="309"/>
    </location>
</feature>
<dbReference type="SMART" id="SM00343">
    <property type="entry name" value="ZnF_C2HC"/>
    <property type="match status" value="1"/>
</dbReference>
<dbReference type="InterPro" id="IPR036397">
    <property type="entry name" value="RNaseH_sf"/>
</dbReference>
<dbReference type="InterPro" id="IPR036875">
    <property type="entry name" value="Znf_CCHC_sf"/>
</dbReference>
<keyword evidence="7" id="KW-0695">RNA-directed DNA polymerase</keyword>
<sequence>MNVENIKEGCKSNDGNDAVEKRLEKTAESKRFDQRIKKLEEAMERMVDHIKTIELSMDQLLEYSKESIQRQATNPEEMLTSEANYEKSSVSSQQSTEPTTKTSDWPYYGNRFFRYSNVNSDFSEVSRPEPTVDIQKFDGVANPLQFIISFQRACKISRFNEKQVMYAFQYAMTEMAAAWFTDAFPNEVSVYKWKQLKEKFSKRFDVEAATINALRAVREMKIHYNETMEYFIKRFEEAMFLTHVYINETNQGFYAFELMMLVPKEIQNSITPTHNYCKLKRQLITKGKIYQREIKCYRCGEYGHLSTNCYESRGRRRSRSRGSSRSNERSFSSERRNSKERSWEKPRNQFETNGNKKIDSSEERNRKARSQKIQERSPTPIRSSTKKSTRSPDTSDDTDSITDNRINSFAVLYTPCSPLYADHKEPKTSFYRNRVFINGLTERKAVIDTGAQISIISRDFIDELIANRESFTVLKLPCRLRTVIGEKEAMREFARLHVNIIDYECDFSFLIQEENCGFRLLIGIDFISKLPFKLIMDPIKRKVYPFDPDFKQNLAKIAKCESKWKKKFNGEIPEVPAIETCVTKPGTAFNVGKGCTSTQEKKVLQVLNRYRHLFVTSIRELRLMNGKDFELDTGNAEPIKKTPYRATLKQREAINEEVKKMLDAGLIEPSNSPWAAPVFLIPKKDGTYRFVIDYRDLNETLVKDSYPMPRVDDSLDAISQAKYLSIIDCRSGYFQRRMGIKSRPKAAFVTPDGSFQPKVMMFGLATAPADFQRAMDNVIGKAKMKFAIVYIDDILIYSKTLEEHLNHLDYILSRIEKANLRLAADKCEFLKEKITFLGHEISAKGIQPSKDKVHKVLSFRRPRTPRQVQQFLGLVNFYRKFIPNLSKIERPLRKLTFKDAEFKWTDDCEAAFKLLKKILCSEPILAHFDDDKEPILKTDASNEAIGVVLAQEDDEGIERVIAYGGRSLNKAEKNYSTTEKECLAVMYAVKAFQQYLHGRRFKIVSDHHALCWIRKMKNGNSKLMRWSIELSTYGYYVEYRAGKKHADADCLSRYPSDAFEAKLLNSTKDPEEVHERIVYFTQNEQSELMDIDKWIEQQRNDQLCKNIRAKIERGLAEDFTIIDGLLFKRVKTKVDFKDLIVVPAKLRRTVLTEFHNCTIGGHFGQKKTTEKINTRFWWPTISKDVREYTKRCQECQNRYTPKIAQQGFLNPTEPIGIWHKVSIDFLGPLTETDSGNKWIIVAQDSFSKWLEMCGVPDTKAETVANFIVYRIILKHGTPFSILSDRGLQFQSKLVKELCTALKIHKLSTTPYKPSTNGQVERANATIVEMLAKFTNENQSDWDQLLPFLQFAYNTATQETTKFSPFFINMGREAIYPIETSIPARENMDTTVQYVQRVQNLLNGADQLVKEHIKKRQEIDATAYNRNKTDVKFKEGDLVSVYSNVPQVGKSQKLLNKWTTKGKIIKMSQNKLVATVKLLSTDEIRRVSVKNIKPYFLPLSPRTIEEMETDEEQKENQNQDEIEHNSQETNPSVPAETTVIRTQDAEVQSQLTETNTITNIEVIETPARSTVPTRNQRSEKAGTSTRESTSRQETENWEIIDTPVLTPAKATRRYPRRQRRKNVRFNDFIFYST</sequence>
<dbReference type="InterPro" id="IPR043502">
    <property type="entry name" value="DNA/RNA_pol_sf"/>
</dbReference>
<keyword evidence="8" id="KW-0863">Zinc-finger</keyword>
<dbReference type="PROSITE" id="PS50994">
    <property type="entry name" value="INTEGRASE"/>
    <property type="match status" value="1"/>
</dbReference>
<dbReference type="PANTHER" id="PTHR37984:SF5">
    <property type="entry name" value="PROTEIN NYNRIN-LIKE"/>
    <property type="match status" value="1"/>
</dbReference>
<feature type="region of interest" description="Disordered" evidence="10">
    <location>
        <begin position="82"/>
        <end position="103"/>
    </location>
</feature>
<dbReference type="FunFam" id="3.30.70.270:FF:000026">
    <property type="entry name" value="Transposon Ty3-G Gag-Pol polyprotein"/>
    <property type="match status" value="1"/>
</dbReference>
<dbReference type="InterPro" id="IPR041373">
    <property type="entry name" value="RT_RNaseH"/>
</dbReference>
<dbReference type="GO" id="GO:0042575">
    <property type="term" value="C:DNA polymerase complex"/>
    <property type="evidence" value="ECO:0007669"/>
    <property type="project" value="UniProtKB-ARBA"/>
</dbReference>
<dbReference type="Gene3D" id="3.30.420.10">
    <property type="entry name" value="Ribonuclease H-like superfamily/Ribonuclease H"/>
    <property type="match status" value="1"/>
</dbReference>
<dbReference type="GO" id="GO:0008270">
    <property type="term" value="F:zinc ion binding"/>
    <property type="evidence" value="ECO:0007669"/>
    <property type="project" value="UniProtKB-KW"/>
</dbReference>
<reference evidence="14 15" key="1">
    <citation type="journal article" date="2018" name="Gigascience">
        <title>Genomes of trombidid mites reveal novel predicted allergens and laterally-transferred genes associated with secondary metabolism.</title>
        <authorList>
            <person name="Dong X."/>
            <person name="Chaisiri K."/>
            <person name="Xia D."/>
            <person name="Armstrong S.D."/>
            <person name="Fang Y."/>
            <person name="Donnelly M.J."/>
            <person name="Kadowaki T."/>
            <person name="McGarry J.W."/>
            <person name="Darby A.C."/>
            <person name="Makepeace B.L."/>
        </authorList>
    </citation>
    <scope>NUCLEOTIDE SEQUENCE [LARGE SCALE GENOMIC DNA]</scope>
    <source>
        <strain evidence="14">UoL-WK</strain>
    </source>
</reference>
<dbReference type="Gene3D" id="3.10.20.370">
    <property type="match status" value="1"/>
</dbReference>
<dbReference type="InterPro" id="IPR001878">
    <property type="entry name" value="Znf_CCHC"/>
</dbReference>
<dbReference type="CDD" id="cd09274">
    <property type="entry name" value="RNase_HI_RT_Ty3"/>
    <property type="match status" value="1"/>
</dbReference>
<keyword evidence="4" id="KW-0540">Nuclease</keyword>
<dbReference type="SUPFAM" id="SSF53098">
    <property type="entry name" value="Ribonuclease H-like"/>
    <property type="match status" value="1"/>
</dbReference>
<dbReference type="OrthoDB" id="115435at2759"/>
<feature type="domain" description="Integrase catalytic" evidence="13">
    <location>
        <begin position="1210"/>
        <end position="1372"/>
    </location>
</feature>
<dbReference type="InterPro" id="IPR041588">
    <property type="entry name" value="Integrase_H2C2"/>
</dbReference>
<dbReference type="GO" id="GO:0003676">
    <property type="term" value="F:nucleic acid binding"/>
    <property type="evidence" value="ECO:0007669"/>
    <property type="project" value="InterPro"/>
</dbReference>
<feature type="region of interest" description="Disordered" evidence="10">
    <location>
        <begin position="1"/>
        <end position="20"/>
    </location>
</feature>
<evidence type="ECO:0000256" key="2">
    <source>
        <dbReference type="ARBA" id="ARBA00022679"/>
    </source>
</evidence>
<keyword evidence="8" id="KW-0862">Zinc</keyword>
<organism evidence="14 15">
    <name type="scientific">Dinothrombium tinctorium</name>
    <dbReference type="NCBI Taxonomy" id="1965070"/>
    <lineage>
        <taxon>Eukaryota</taxon>
        <taxon>Metazoa</taxon>
        <taxon>Ecdysozoa</taxon>
        <taxon>Arthropoda</taxon>
        <taxon>Chelicerata</taxon>
        <taxon>Arachnida</taxon>
        <taxon>Acari</taxon>
        <taxon>Acariformes</taxon>
        <taxon>Trombidiformes</taxon>
        <taxon>Prostigmata</taxon>
        <taxon>Anystina</taxon>
        <taxon>Parasitengona</taxon>
        <taxon>Trombidioidea</taxon>
        <taxon>Trombidiidae</taxon>
        <taxon>Dinothrombium</taxon>
    </lineage>
</organism>
<keyword evidence="15" id="KW-1185">Reference proteome</keyword>
<protein>
    <recommendedName>
        <fullName evidence="1">RNA-directed DNA polymerase</fullName>
        <ecNumber evidence="1">2.7.7.49</ecNumber>
    </recommendedName>
</protein>
<evidence type="ECO:0000256" key="6">
    <source>
        <dbReference type="ARBA" id="ARBA00022801"/>
    </source>
</evidence>
<dbReference type="Gene3D" id="3.30.70.270">
    <property type="match status" value="2"/>
</dbReference>
<feature type="region of interest" description="Disordered" evidence="10">
    <location>
        <begin position="1567"/>
        <end position="1595"/>
    </location>
</feature>
<evidence type="ECO:0000256" key="3">
    <source>
        <dbReference type="ARBA" id="ARBA00022695"/>
    </source>
</evidence>
<evidence type="ECO:0000259" key="13">
    <source>
        <dbReference type="PROSITE" id="PS50994"/>
    </source>
</evidence>
<dbReference type="SUPFAM" id="SSF57756">
    <property type="entry name" value="Retrovirus zinc finger-like domains"/>
    <property type="match status" value="1"/>
</dbReference>
<dbReference type="PROSITE" id="PS50158">
    <property type="entry name" value="ZF_CCHC"/>
    <property type="match status" value="1"/>
</dbReference>
<evidence type="ECO:0000313" key="15">
    <source>
        <dbReference type="Proteomes" id="UP000285301"/>
    </source>
</evidence>
<dbReference type="GO" id="GO:0016787">
    <property type="term" value="F:hydrolase activity"/>
    <property type="evidence" value="ECO:0007669"/>
    <property type="project" value="UniProtKB-KW"/>
</dbReference>
<dbReference type="PROSITE" id="PS50878">
    <property type="entry name" value="RT_POL"/>
    <property type="match status" value="1"/>
</dbReference>
<evidence type="ECO:0000256" key="8">
    <source>
        <dbReference type="PROSITE-ProRule" id="PRU00047"/>
    </source>
</evidence>
<keyword evidence="2" id="KW-0808">Transferase</keyword>
<evidence type="ECO:0000256" key="9">
    <source>
        <dbReference type="SAM" id="Coils"/>
    </source>
</evidence>
<dbReference type="InterPro" id="IPR000477">
    <property type="entry name" value="RT_dom"/>
</dbReference>
<keyword evidence="9" id="KW-0175">Coiled coil</keyword>
<dbReference type="PANTHER" id="PTHR37984">
    <property type="entry name" value="PROTEIN CBG26694"/>
    <property type="match status" value="1"/>
</dbReference>
<dbReference type="Pfam" id="PF00078">
    <property type="entry name" value="RVT_1"/>
    <property type="match status" value="1"/>
</dbReference>
<dbReference type="InterPro" id="IPR043128">
    <property type="entry name" value="Rev_trsase/Diguanyl_cyclase"/>
</dbReference>
<name>A0A443QKN0_9ACAR</name>
<evidence type="ECO:0000259" key="12">
    <source>
        <dbReference type="PROSITE" id="PS50878"/>
    </source>
</evidence>
<evidence type="ECO:0000256" key="5">
    <source>
        <dbReference type="ARBA" id="ARBA00022759"/>
    </source>
</evidence>
<dbReference type="SUPFAM" id="SSF56672">
    <property type="entry name" value="DNA/RNA polymerases"/>
    <property type="match status" value="1"/>
</dbReference>
<dbReference type="Gene3D" id="2.40.70.10">
    <property type="entry name" value="Acid Proteases"/>
    <property type="match status" value="1"/>
</dbReference>
<dbReference type="SUPFAM" id="SSF50630">
    <property type="entry name" value="Acid proteases"/>
    <property type="match status" value="1"/>
</dbReference>
<dbReference type="Pfam" id="PF17921">
    <property type="entry name" value="Integrase_H2C2"/>
    <property type="match status" value="1"/>
</dbReference>
<evidence type="ECO:0000256" key="10">
    <source>
        <dbReference type="SAM" id="MobiDB-lite"/>
    </source>
</evidence>
<evidence type="ECO:0000256" key="7">
    <source>
        <dbReference type="ARBA" id="ARBA00022918"/>
    </source>
</evidence>
<dbReference type="InterPro" id="IPR021109">
    <property type="entry name" value="Peptidase_aspartic_dom_sf"/>
</dbReference>
<feature type="compositionally biased region" description="Basic and acidic residues" evidence="10">
    <location>
        <begin position="1513"/>
        <end position="1525"/>
    </location>
</feature>
<evidence type="ECO:0000256" key="1">
    <source>
        <dbReference type="ARBA" id="ARBA00012493"/>
    </source>
</evidence>
<dbReference type="CDD" id="cd01647">
    <property type="entry name" value="RT_LTR"/>
    <property type="match status" value="1"/>
</dbReference>
<gene>
    <name evidence="14" type="ORF">B4U79_15545</name>
</gene>
<keyword evidence="3" id="KW-0548">Nucleotidyltransferase</keyword>
<accession>A0A443QKN0</accession>
<comment type="caution">
    <text evidence="14">The sequence shown here is derived from an EMBL/GenBank/DDBJ whole genome shotgun (WGS) entry which is preliminary data.</text>
</comment>
<dbReference type="InterPro" id="IPR012337">
    <property type="entry name" value="RNaseH-like_sf"/>
</dbReference>
<dbReference type="InterPro" id="IPR001584">
    <property type="entry name" value="Integrase_cat-core"/>
</dbReference>
<dbReference type="GO" id="GO:0003964">
    <property type="term" value="F:RNA-directed DNA polymerase activity"/>
    <property type="evidence" value="ECO:0007669"/>
    <property type="project" value="UniProtKB-KW"/>
</dbReference>
<dbReference type="FunFam" id="1.10.340.70:FF:000001">
    <property type="entry name" value="Retrovirus-related Pol polyprotein from transposon gypsy-like Protein"/>
    <property type="match status" value="1"/>
</dbReference>
<dbReference type="Gene3D" id="1.10.340.70">
    <property type="match status" value="1"/>
</dbReference>
<feature type="region of interest" description="Disordered" evidence="10">
    <location>
        <begin position="1506"/>
        <end position="1533"/>
    </location>
</feature>
<dbReference type="FunFam" id="3.10.20.370:FF:000001">
    <property type="entry name" value="Retrovirus-related Pol polyprotein from transposon 17.6-like protein"/>
    <property type="match status" value="1"/>
</dbReference>
<dbReference type="InterPro" id="IPR050951">
    <property type="entry name" value="Retrovirus_Pol_polyprotein"/>
</dbReference>
<evidence type="ECO:0000313" key="14">
    <source>
        <dbReference type="EMBL" id="RWS03567.1"/>
    </source>
</evidence>
<feature type="compositionally biased region" description="Basic and acidic residues" evidence="10">
    <location>
        <begin position="326"/>
        <end position="365"/>
    </location>
</feature>
<evidence type="ECO:0000259" key="11">
    <source>
        <dbReference type="PROSITE" id="PS50158"/>
    </source>
</evidence>
<keyword evidence="5" id="KW-0255">Endonuclease</keyword>
<dbReference type="GO" id="GO:0015074">
    <property type="term" value="P:DNA integration"/>
    <property type="evidence" value="ECO:0007669"/>
    <property type="project" value="InterPro"/>
</dbReference>